<dbReference type="Proteomes" id="UP000192758">
    <property type="component" value="Unassembled WGS sequence"/>
</dbReference>
<keyword evidence="1" id="KW-1133">Transmembrane helix</keyword>
<evidence type="ECO:0000313" key="3">
    <source>
        <dbReference type="Proteomes" id="UP000192758"/>
    </source>
</evidence>
<protein>
    <submittedName>
        <fullName evidence="2">Uncharacterized protein</fullName>
    </submittedName>
</protein>
<proteinExistence type="predicted"/>
<gene>
    <name evidence="2" type="ORF">EHP00_788</name>
</gene>
<comment type="caution">
    <text evidence="2">The sequence shown here is derived from an EMBL/GenBank/DDBJ whole genome shotgun (WGS) entry which is preliminary data.</text>
</comment>
<keyword evidence="1" id="KW-0472">Membrane</keyword>
<reference evidence="2 3" key="1">
    <citation type="journal article" date="2017" name="Environ. Microbiol.">
        <title>Decay of the glycolytic pathway and adaptation to intranuclear parasitism within Enterocytozoonidae microsporidia.</title>
        <authorList>
            <person name="Wiredu Boakye D."/>
            <person name="Jaroenlak P."/>
            <person name="Prachumwat A."/>
            <person name="Williams T.A."/>
            <person name="Bateman K.S."/>
            <person name="Itsathitphaisarn O."/>
            <person name="Sritunyalucksana K."/>
            <person name="Paszkiewicz K.H."/>
            <person name="Moore K.A."/>
            <person name="Stentiford G.D."/>
            <person name="Williams B.A."/>
        </authorList>
    </citation>
    <scope>NUCLEOTIDE SEQUENCE [LARGE SCALE GENOMIC DNA]</scope>
    <source>
        <strain evidence="2 3">TH1</strain>
    </source>
</reference>
<dbReference type="AlphaFoldDB" id="A0A1W0E7Y3"/>
<evidence type="ECO:0000256" key="1">
    <source>
        <dbReference type="SAM" id="Phobius"/>
    </source>
</evidence>
<keyword evidence="3" id="KW-1185">Reference proteome</keyword>
<organism evidence="2 3">
    <name type="scientific">Ecytonucleospora hepatopenaei</name>
    <dbReference type="NCBI Taxonomy" id="646526"/>
    <lineage>
        <taxon>Eukaryota</taxon>
        <taxon>Fungi</taxon>
        <taxon>Fungi incertae sedis</taxon>
        <taxon>Microsporidia</taxon>
        <taxon>Enterocytozoonidae</taxon>
        <taxon>Ecytonucleospora</taxon>
    </lineage>
</organism>
<evidence type="ECO:0000313" key="2">
    <source>
        <dbReference type="EMBL" id="OQS55326.1"/>
    </source>
</evidence>
<feature type="transmembrane region" description="Helical" evidence="1">
    <location>
        <begin position="97"/>
        <end position="117"/>
    </location>
</feature>
<accession>A0A1W0E7Y3</accession>
<name>A0A1W0E7Y3_9MICR</name>
<sequence>MLSGLFTLISFVLSITKYTEKILSIKEFDSNELSPDFYDKENISENVTGLYEEVKNNLNENSLNNTEENNFSQSEKWWYQPPSLGETVYNFLLSRSFVGTVCLVLMIIGMFYAFIHFKKKVGGGKKKNKLRVISV</sequence>
<keyword evidence="1" id="KW-0812">Transmembrane</keyword>
<dbReference type="VEuPathDB" id="MicrosporidiaDB:EHP00_788"/>
<dbReference type="EMBL" id="MNPJ01000011">
    <property type="protein sequence ID" value="OQS55326.1"/>
    <property type="molecule type" value="Genomic_DNA"/>
</dbReference>